<accession>A0A485LBX3</accession>
<protein>
    <submittedName>
        <fullName evidence="3">Aste57867_18454 protein</fullName>
    </submittedName>
</protein>
<gene>
    <name evidence="3" type="primary">Aste57867_18454</name>
    <name evidence="2" type="ORF">As57867_018392</name>
    <name evidence="3" type="ORF">ASTE57867_18454</name>
</gene>
<dbReference type="AlphaFoldDB" id="A0A485LBX3"/>
<dbReference type="EMBL" id="VJMH01006392">
    <property type="protein sequence ID" value="KAF0690129.1"/>
    <property type="molecule type" value="Genomic_DNA"/>
</dbReference>
<organism evidence="3 4">
    <name type="scientific">Aphanomyces stellatus</name>
    <dbReference type="NCBI Taxonomy" id="120398"/>
    <lineage>
        <taxon>Eukaryota</taxon>
        <taxon>Sar</taxon>
        <taxon>Stramenopiles</taxon>
        <taxon>Oomycota</taxon>
        <taxon>Saprolegniomycetes</taxon>
        <taxon>Saprolegniales</taxon>
        <taxon>Verrucalvaceae</taxon>
        <taxon>Aphanomyces</taxon>
    </lineage>
</organism>
<evidence type="ECO:0000313" key="4">
    <source>
        <dbReference type="Proteomes" id="UP000332933"/>
    </source>
</evidence>
<evidence type="ECO:0000313" key="3">
    <source>
        <dbReference type="EMBL" id="VFT95190.1"/>
    </source>
</evidence>
<dbReference type="Proteomes" id="UP000332933">
    <property type="component" value="Unassembled WGS sequence"/>
</dbReference>
<feature type="region of interest" description="Disordered" evidence="1">
    <location>
        <begin position="44"/>
        <end position="65"/>
    </location>
</feature>
<evidence type="ECO:0000256" key="1">
    <source>
        <dbReference type="SAM" id="MobiDB-lite"/>
    </source>
</evidence>
<reference evidence="2" key="2">
    <citation type="submission" date="2019-06" db="EMBL/GenBank/DDBJ databases">
        <title>Genomics analysis of Aphanomyces spp. identifies a new class of oomycete effector associated with host adaptation.</title>
        <authorList>
            <person name="Gaulin E."/>
        </authorList>
    </citation>
    <scope>NUCLEOTIDE SEQUENCE</scope>
    <source>
        <strain evidence="2">CBS 578.67</strain>
    </source>
</reference>
<proteinExistence type="predicted"/>
<evidence type="ECO:0000313" key="2">
    <source>
        <dbReference type="EMBL" id="KAF0690129.1"/>
    </source>
</evidence>
<sequence length="88" mass="9625">MSSPAPSTAADLTTRFLSLKRRRVAIEAKGRALLEASMSDANENVKMEHRKRPAETWADVSGAKKPRRAMGEFSRLFVDNTVPAPVAA</sequence>
<dbReference type="EMBL" id="CAADRA010006413">
    <property type="protein sequence ID" value="VFT95190.1"/>
    <property type="molecule type" value="Genomic_DNA"/>
</dbReference>
<keyword evidence="4" id="KW-1185">Reference proteome</keyword>
<reference evidence="3 4" key="1">
    <citation type="submission" date="2019-03" db="EMBL/GenBank/DDBJ databases">
        <authorList>
            <person name="Gaulin E."/>
            <person name="Dumas B."/>
        </authorList>
    </citation>
    <scope>NUCLEOTIDE SEQUENCE [LARGE SCALE GENOMIC DNA]</scope>
    <source>
        <strain evidence="3">CBS 568.67</strain>
    </source>
</reference>
<name>A0A485LBX3_9STRA</name>